<dbReference type="RefSeq" id="WP_074718229.1">
    <property type="nucleotide sequence ID" value="NZ_FNPG01000021.1"/>
</dbReference>
<evidence type="ECO:0000313" key="3">
    <source>
        <dbReference type="Proteomes" id="UP000183918"/>
    </source>
</evidence>
<dbReference type="Pfam" id="PF10920">
    <property type="entry name" value="DUF2705"/>
    <property type="match status" value="1"/>
</dbReference>
<accession>A0A1H3KR36</accession>
<dbReference type="STRING" id="1122142.SAMN02910414_01806"/>
<protein>
    <recommendedName>
        <fullName evidence="4">ABC-2 family transporter protein</fullName>
    </recommendedName>
</protein>
<feature type="transmembrane region" description="Helical" evidence="1">
    <location>
        <begin position="114"/>
        <end position="137"/>
    </location>
</feature>
<dbReference type="EMBL" id="FNPG01000021">
    <property type="protein sequence ID" value="SDY54633.1"/>
    <property type="molecule type" value="Genomic_DNA"/>
</dbReference>
<gene>
    <name evidence="2" type="ORF">SAMN02910414_01806</name>
</gene>
<feature type="transmembrane region" description="Helical" evidence="1">
    <location>
        <begin position="198"/>
        <end position="221"/>
    </location>
</feature>
<keyword evidence="3" id="KW-1185">Reference proteome</keyword>
<reference evidence="2 3" key="1">
    <citation type="submission" date="2016-10" db="EMBL/GenBank/DDBJ databases">
        <authorList>
            <person name="de Groot N.N."/>
        </authorList>
    </citation>
    <scope>NUCLEOTIDE SEQUENCE [LARGE SCALE GENOMIC DNA]</scope>
    <source>
        <strain evidence="2 3">DSM 14045</strain>
    </source>
</reference>
<dbReference type="InterPro" id="IPR024295">
    <property type="entry name" value="DUF2705"/>
</dbReference>
<keyword evidence="1" id="KW-0472">Membrane</keyword>
<keyword evidence="1" id="KW-1133">Transmembrane helix</keyword>
<dbReference type="eggNOG" id="ENOG502Z9YJ">
    <property type="taxonomic scope" value="Bacteria"/>
</dbReference>
<feature type="transmembrane region" description="Helical" evidence="1">
    <location>
        <begin position="18"/>
        <end position="36"/>
    </location>
</feature>
<feature type="transmembrane region" description="Helical" evidence="1">
    <location>
        <begin position="64"/>
        <end position="82"/>
    </location>
</feature>
<feature type="transmembrane region" description="Helical" evidence="1">
    <location>
        <begin position="157"/>
        <end position="186"/>
    </location>
</feature>
<name>A0A1H3KR36_9FIRM</name>
<feature type="transmembrane region" description="Helical" evidence="1">
    <location>
        <begin position="227"/>
        <end position="252"/>
    </location>
</feature>
<organism evidence="2 3">
    <name type="scientific">Lachnobacterium bovis DSM 14045</name>
    <dbReference type="NCBI Taxonomy" id="1122142"/>
    <lineage>
        <taxon>Bacteria</taxon>
        <taxon>Bacillati</taxon>
        <taxon>Bacillota</taxon>
        <taxon>Clostridia</taxon>
        <taxon>Lachnospirales</taxon>
        <taxon>Lachnospiraceae</taxon>
        <taxon>Lachnobacterium</taxon>
    </lineage>
</organism>
<dbReference type="Proteomes" id="UP000183918">
    <property type="component" value="Unassembled WGS sequence"/>
</dbReference>
<dbReference type="OrthoDB" id="2067518at2"/>
<keyword evidence="1" id="KW-0812">Transmembrane</keyword>
<evidence type="ECO:0008006" key="4">
    <source>
        <dbReference type="Google" id="ProtNLM"/>
    </source>
</evidence>
<evidence type="ECO:0000313" key="2">
    <source>
        <dbReference type="EMBL" id="SDY54633.1"/>
    </source>
</evidence>
<dbReference type="AlphaFoldDB" id="A0A1H3KR36"/>
<evidence type="ECO:0000256" key="1">
    <source>
        <dbReference type="SAM" id="Phobius"/>
    </source>
</evidence>
<proteinExistence type="predicted"/>
<sequence length="262" mass="30394">MLLKYQVKKIWNDPVKNFICFLVLFFPCLEIIYNLFDLISTENHVLRPEFMCFLVGSSTRLSHVFQSIVLWFFPLYSLLLTAEDCIEERKTGIRNIVIAKEGKKKYIKSHLYKSFIFSFLLIMLMLLINMALVYIIFAGGKTPMYDDMMLSLRTDNLLWACKNGLLVNFIYIIITAAICGLISMVGTISAIMLVDRKIVYGITMLFWFAPTFLSKSLLYVFQPFTEYSLSFVAPTIIGVFVVYILYISGWYVKEVCFDKKSI</sequence>